<feature type="compositionally biased region" description="Low complexity" evidence="3">
    <location>
        <begin position="215"/>
        <end position="232"/>
    </location>
</feature>
<dbReference type="InterPro" id="IPR003337">
    <property type="entry name" value="Trehalose_PPase"/>
</dbReference>
<dbReference type="NCBIfam" id="TIGR01484">
    <property type="entry name" value="HAD-SF-IIB"/>
    <property type="match status" value="1"/>
</dbReference>
<keyword evidence="5" id="KW-1185">Reference proteome</keyword>
<dbReference type="CDD" id="cd03788">
    <property type="entry name" value="GT20_TPS"/>
    <property type="match status" value="1"/>
</dbReference>
<evidence type="ECO:0000313" key="4">
    <source>
        <dbReference type="EMBL" id="GHJ89135.1"/>
    </source>
</evidence>
<dbReference type="CDD" id="cd01627">
    <property type="entry name" value="HAD_TPP"/>
    <property type="match status" value="1"/>
</dbReference>
<organism evidence="4 5">
    <name type="scientific">Naganishia liquefaciens</name>
    <dbReference type="NCBI Taxonomy" id="104408"/>
    <lineage>
        <taxon>Eukaryota</taxon>
        <taxon>Fungi</taxon>
        <taxon>Dikarya</taxon>
        <taxon>Basidiomycota</taxon>
        <taxon>Agaricomycotina</taxon>
        <taxon>Tremellomycetes</taxon>
        <taxon>Filobasidiales</taxon>
        <taxon>Filobasidiaceae</taxon>
        <taxon>Naganishia</taxon>
    </lineage>
</organism>
<dbReference type="EMBL" id="BLZA01000035">
    <property type="protein sequence ID" value="GHJ89135.1"/>
    <property type="molecule type" value="Genomic_DNA"/>
</dbReference>
<dbReference type="GO" id="GO:0005992">
    <property type="term" value="P:trehalose biosynthetic process"/>
    <property type="evidence" value="ECO:0007669"/>
    <property type="project" value="InterPro"/>
</dbReference>
<evidence type="ECO:0000256" key="3">
    <source>
        <dbReference type="SAM" id="MobiDB-lite"/>
    </source>
</evidence>
<dbReference type="OrthoDB" id="755951at2759"/>
<dbReference type="Gene3D" id="3.40.50.1000">
    <property type="entry name" value="HAD superfamily/HAD-like"/>
    <property type="match status" value="1"/>
</dbReference>
<sequence>MDNMVPDPSPALPPSIPEIQAQIDHLEAAHKAKGFPLSGRIIHVCHHLPVEITRVLPRTTTVDTAPHSVEASPRLDGDAFSIHRGSFSGGGGGGGGGAPSAPATAGVLSPPRIPEFKEPDSVSRVAEDLSWKLASRRGHTAMISGMRSLSSTHEQLVVAWTGDIMQEYTDQQHIERQGTPPAAAGRPTGGSTPNKKMPAMQRTYSVAGTAPGTESPSQASLQAAAPAMQQPATDDGRPSLPQSNMQHAVYMPELTAQEKQGLEAELEKFSAYEVGKGEVGKMAYVPVFVPREEARGHYEGYCKTTLWPLFHYLLWQDSPVPTPSPDPMWMHYQATNKLFAERVAQIYKPGDLIIVHDYHLLLVPKMIREYLGQQHAELESHEEKVIVPDASVAPALAEDAREPTTNKGKVTSPVALGNLGGEPREQGEIAIGMFIHTPWPSSEIYRCLPKRKEILDGMLGANLVCFQTYSYSRHFTSSCIRVNGYESSAGGIDANGQVTAVAYCPIGVDADRVMHDRDRAGVNPKIQALRAMYKDKKIIVGREKLDVAKGVYNKLQAFEKFLETYPEWRGKVILIQVTTPALSESPNLETKVAELVSHINNAYGTLDFAPVHHFHQAIDRDEYFGLLSAADLGLITSLRDGMNTTSMEYVLCQDKTGKSPLVLSEFMGTASSFQAALQINPHDLLGVAHAINRGLTMSTEEKEKRHSLMLESVRSHTSHTWARTLLRQLLENVGLEHQAHQTPALDRNALAAAYKRSHKRLLLFDYDGTLTPIVKVPSQAVPTARTRAMIAGLAKDPKNVVWLISGRDGEFLDEHWGDIPNLGLSAEHGSFVKGPGAQEWVNMTEHMDMSWMSEVEEIFRYYTERTGGSTIEVKKASITWHWRQCDPSFVSRADTYVAVTHTDRPPPSPAQGEFQSKQCLDLLESNLTPRRPIEDEWNPFLAINKGEIVKKILYQNPDADFLFCAGDDKTDEEMFRQAKSVFPSGGRVPGQTVTMAAPIAVTSILDEEEAEKLPEVEIHLTPEQTFATAVGPPSKKTLASSHLTSPEEVVAAMEGVLQ</sequence>
<dbReference type="InterPro" id="IPR006379">
    <property type="entry name" value="HAD-SF_hydro_IIB"/>
</dbReference>
<evidence type="ECO:0000256" key="2">
    <source>
        <dbReference type="ARBA" id="ARBA00006330"/>
    </source>
</evidence>
<dbReference type="GO" id="GO:0003825">
    <property type="term" value="F:alpha,alpha-trehalose-phosphate synthase (UDP-forming) activity"/>
    <property type="evidence" value="ECO:0007669"/>
    <property type="project" value="TreeGrafter"/>
</dbReference>
<dbReference type="AlphaFoldDB" id="A0A8H3TXP4"/>
<name>A0A8H3TXP4_9TREE</name>
<reference evidence="4" key="1">
    <citation type="submission" date="2020-07" db="EMBL/GenBank/DDBJ databases">
        <title>Draft Genome Sequence of a Deep-Sea Yeast, Naganishia (Cryptococcus) liquefaciens strain N6.</title>
        <authorList>
            <person name="Han Y.W."/>
            <person name="Kajitani R."/>
            <person name="Morimoto H."/>
            <person name="Parhat M."/>
            <person name="Tsubouchi H."/>
            <person name="Bakenova O."/>
            <person name="Ogata M."/>
            <person name="Argunhan B."/>
            <person name="Aoki R."/>
            <person name="Kajiwara S."/>
            <person name="Itoh T."/>
            <person name="Iwasaki H."/>
        </authorList>
    </citation>
    <scope>NUCLEOTIDE SEQUENCE</scope>
    <source>
        <strain evidence="4">N6</strain>
    </source>
</reference>
<dbReference type="Gene3D" id="3.30.70.1020">
    <property type="entry name" value="Trehalose-6-phosphate phosphatase related protein, domain 2"/>
    <property type="match status" value="1"/>
</dbReference>
<evidence type="ECO:0000313" key="5">
    <source>
        <dbReference type="Proteomes" id="UP000620104"/>
    </source>
</evidence>
<dbReference type="Proteomes" id="UP000620104">
    <property type="component" value="Unassembled WGS sequence"/>
</dbReference>
<evidence type="ECO:0000256" key="1">
    <source>
        <dbReference type="ARBA" id="ARBA00005409"/>
    </source>
</evidence>
<dbReference type="GO" id="GO:0005829">
    <property type="term" value="C:cytosol"/>
    <property type="evidence" value="ECO:0007669"/>
    <property type="project" value="TreeGrafter"/>
</dbReference>
<dbReference type="SUPFAM" id="SSF53756">
    <property type="entry name" value="UDP-Glycosyltransferase/glycogen phosphorylase"/>
    <property type="match status" value="1"/>
</dbReference>
<gene>
    <name evidence="4" type="ORF">NliqN6_5537</name>
</gene>
<dbReference type="Gene3D" id="3.40.50.2000">
    <property type="entry name" value="Glycogen Phosphorylase B"/>
    <property type="match status" value="2"/>
</dbReference>
<dbReference type="SUPFAM" id="SSF56784">
    <property type="entry name" value="HAD-like"/>
    <property type="match status" value="1"/>
</dbReference>
<dbReference type="InterPro" id="IPR001830">
    <property type="entry name" value="Glyco_trans_20"/>
</dbReference>
<dbReference type="InterPro" id="IPR036412">
    <property type="entry name" value="HAD-like_sf"/>
</dbReference>
<proteinExistence type="inferred from homology"/>
<dbReference type="NCBIfam" id="TIGR00685">
    <property type="entry name" value="T6PP"/>
    <property type="match status" value="1"/>
</dbReference>
<dbReference type="FunFam" id="3.40.50.2000:FF:000036">
    <property type="entry name" value="Alpha,alpha-trehalose-phosphate synthase subunit Tps2"/>
    <property type="match status" value="1"/>
</dbReference>
<comment type="caution">
    <text evidence="4">The sequence shown here is derived from an EMBL/GenBank/DDBJ whole genome shotgun (WGS) entry which is preliminary data.</text>
</comment>
<feature type="region of interest" description="Disordered" evidence="3">
    <location>
        <begin position="172"/>
        <end position="242"/>
    </location>
</feature>
<dbReference type="Pfam" id="PF02358">
    <property type="entry name" value="Trehalose_PPase"/>
    <property type="match status" value="2"/>
</dbReference>
<evidence type="ECO:0008006" key="6">
    <source>
        <dbReference type="Google" id="ProtNLM"/>
    </source>
</evidence>
<dbReference type="InterPro" id="IPR023214">
    <property type="entry name" value="HAD_sf"/>
</dbReference>
<dbReference type="GO" id="GO:0005946">
    <property type="term" value="C:alpha,alpha-trehalose-phosphate synthase complex (UDP-forming)"/>
    <property type="evidence" value="ECO:0007669"/>
    <property type="project" value="TreeGrafter"/>
</dbReference>
<dbReference type="PANTHER" id="PTHR10788">
    <property type="entry name" value="TREHALOSE-6-PHOSPHATE SYNTHASE"/>
    <property type="match status" value="1"/>
</dbReference>
<accession>A0A8H3TXP4</accession>
<dbReference type="Pfam" id="PF00982">
    <property type="entry name" value="Glyco_transf_20"/>
    <property type="match status" value="2"/>
</dbReference>
<comment type="similarity">
    <text evidence="1">In the N-terminal section; belongs to the glycosyltransferase 20 family.</text>
</comment>
<comment type="similarity">
    <text evidence="2">In the C-terminal section; belongs to the trehalose phosphatase family.</text>
</comment>
<dbReference type="PANTHER" id="PTHR10788:SF123">
    <property type="entry name" value="TREHALOSE-PHOSPHATASE"/>
    <property type="match status" value="1"/>
</dbReference>
<protein>
    <recommendedName>
        <fullName evidence="6">Trehalose-phosphatase</fullName>
    </recommendedName>
</protein>
<dbReference type="GO" id="GO:0004805">
    <property type="term" value="F:trehalose-phosphatase activity"/>
    <property type="evidence" value="ECO:0007669"/>
    <property type="project" value="TreeGrafter"/>
</dbReference>